<dbReference type="AlphaFoldDB" id="A0A415PGI9"/>
<reference evidence="3" key="2">
    <citation type="submission" date="2021-02" db="EMBL/GenBank/DDBJ databases">
        <title>Infant gut strain persistence is associated with maternal origin, phylogeny, and functional potential including surface adhesion and iron acquisition.</title>
        <authorList>
            <person name="Lou Y.C."/>
        </authorList>
    </citation>
    <scope>NUCLEOTIDE SEQUENCE</scope>
    <source>
        <strain evidence="3">L3_108_103G1_dasL3_108_103G1_concoct_2</strain>
    </source>
</reference>
<keyword evidence="2" id="KW-1277">Toxin-antitoxin system</keyword>
<gene>
    <name evidence="4" type="ORF">DWZ83_05145</name>
    <name evidence="3" type="ORF">KHZ85_04445</name>
</gene>
<dbReference type="Proteomes" id="UP000284868">
    <property type="component" value="Unassembled WGS sequence"/>
</dbReference>
<dbReference type="InterPro" id="IPR013321">
    <property type="entry name" value="Arc_rbn_hlx_hlx"/>
</dbReference>
<dbReference type="PANTHER" id="PTHR38781">
    <property type="entry name" value="ANTITOXIN DINJ-RELATED"/>
    <property type="match status" value="1"/>
</dbReference>
<proteinExistence type="inferred from homology"/>
<protein>
    <submittedName>
        <fullName evidence="4">Type II toxin-antitoxin system RelB/DinJ family antitoxin</fullName>
    </submittedName>
</protein>
<keyword evidence="5" id="KW-1185">Reference proteome</keyword>
<evidence type="ECO:0000313" key="4">
    <source>
        <dbReference type="EMBL" id="RHM11808.1"/>
    </source>
</evidence>
<dbReference type="EMBL" id="JAGZMZ010000008">
    <property type="protein sequence ID" value="MBS4883996.1"/>
    <property type="molecule type" value="Genomic_DNA"/>
</dbReference>
<reference evidence="4 5" key="1">
    <citation type="submission" date="2018-08" db="EMBL/GenBank/DDBJ databases">
        <title>A genome reference for cultivated species of the human gut microbiota.</title>
        <authorList>
            <person name="Zou Y."/>
            <person name="Xue W."/>
            <person name="Luo G."/>
        </authorList>
    </citation>
    <scope>NUCLEOTIDE SEQUENCE [LARGE SCALE GENOMIC DNA]</scope>
    <source>
        <strain evidence="4 5">AF35-6BH</strain>
    </source>
</reference>
<comment type="similarity">
    <text evidence="1">Belongs to the RelB/DinJ antitoxin family.</text>
</comment>
<name>A0A415PGI9_9FIRM</name>
<dbReference type="EMBL" id="QRPK01000019">
    <property type="protein sequence ID" value="RHM11808.1"/>
    <property type="molecule type" value="Genomic_DNA"/>
</dbReference>
<dbReference type="Gene3D" id="1.10.1220.10">
    <property type="entry name" value="Met repressor-like"/>
    <property type="match status" value="1"/>
</dbReference>
<organism evidence="4 5">
    <name type="scientific">Amedibacillus dolichus</name>
    <dbReference type="NCBI Taxonomy" id="31971"/>
    <lineage>
        <taxon>Bacteria</taxon>
        <taxon>Bacillati</taxon>
        <taxon>Bacillota</taxon>
        <taxon>Erysipelotrichia</taxon>
        <taxon>Erysipelotrichales</taxon>
        <taxon>Erysipelotrichaceae</taxon>
        <taxon>Amedibacillus</taxon>
    </lineage>
</organism>
<dbReference type="Proteomes" id="UP000753219">
    <property type="component" value="Unassembled WGS sequence"/>
</dbReference>
<evidence type="ECO:0000256" key="2">
    <source>
        <dbReference type="ARBA" id="ARBA00022649"/>
    </source>
</evidence>
<dbReference type="GO" id="GO:0006355">
    <property type="term" value="P:regulation of DNA-templated transcription"/>
    <property type="evidence" value="ECO:0007669"/>
    <property type="project" value="InterPro"/>
</dbReference>
<comment type="caution">
    <text evidence="4">The sequence shown here is derived from an EMBL/GenBank/DDBJ whole genome shotgun (WGS) entry which is preliminary data.</text>
</comment>
<accession>A0A415PGI9</accession>
<dbReference type="OrthoDB" id="9804867at2"/>
<evidence type="ECO:0000313" key="5">
    <source>
        <dbReference type="Proteomes" id="UP000284868"/>
    </source>
</evidence>
<dbReference type="InterPro" id="IPR007337">
    <property type="entry name" value="RelB/DinJ"/>
</dbReference>
<dbReference type="Pfam" id="PF04221">
    <property type="entry name" value="RelB"/>
    <property type="match status" value="1"/>
</dbReference>
<evidence type="ECO:0000313" key="3">
    <source>
        <dbReference type="EMBL" id="MBS4883996.1"/>
    </source>
</evidence>
<dbReference type="GeneID" id="92793082"/>
<sequence>MANLNIRIDNNLKRDAEAIFSDLGISLSAATTMFLKQVVRTNGIPFELKADPFYSAENQARLITAKERMESTGGTSHELIEVSDD</sequence>
<evidence type="ECO:0000256" key="1">
    <source>
        <dbReference type="ARBA" id="ARBA00010562"/>
    </source>
</evidence>
<dbReference type="GO" id="GO:0006351">
    <property type="term" value="P:DNA-templated transcription"/>
    <property type="evidence" value="ECO:0007669"/>
    <property type="project" value="TreeGrafter"/>
</dbReference>
<dbReference type="PANTHER" id="PTHR38781:SF1">
    <property type="entry name" value="ANTITOXIN DINJ-RELATED"/>
    <property type="match status" value="1"/>
</dbReference>
<dbReference type="RefSeq" id="WP_004798721.1">
    <property type="nucleotide sequence ID" value="NZ_CABKNA010000005.1"/>
</dbReference>
<dbReference type="NCBIfam" id="TIGR02384">
    <property type="entry name" value="RelB_DinJ"/>
    <property type="match status" value="1"/>
</dbReference>